<dbReference type="eggNOG" id="KOG3889">
    <property type="taxonomic scope" value="Eukaryota"/>
</dbReference>
<feature type="compositionally biased region" description="Pro residues" evidence="7">
    <location>
        <begin position="125"/>
        <end position="139"/>
    </location>
</feature>
<dbReference type="EMBL" id="GL385397">
    <property type="protein sequence ID" value="EJT76178.1"/>
    <property type="molecule type" value="Genomic_DNA"/>
</dbReference>
<reference evidence="11" key="5">
    <citation type="submission" date="2018-04" db="UniProtKB">
        <authorList>
            <consortium name="EnsemblFungi"/>
        </authorList>
    </citation>
    <scope>IDENTIFICATION</scope>
    <source>
        <strain evidence="11">R3-111a-1</strain>
    </source>
</reference>
<evidence type="ECO:0000256" key="6">
    <source>
        <dbReference type="ARBA" id="ARBA00023004"/>
    </source>
</evidence>
<dbReference type="GeneID" id="20346558"/>
<dbReference type="PANTHER" id="PTHR10696:SF25">
    <property type="entry name" value="OXIDOREDUCTASE AIM17-RELATED"/>
    <property type="match status" value="1"/>
</dbReference>
<gene>
    <name evidence="11" type="primary">20346558</name>
    <name evidence="10" type="ORF">GGTG_06100</name>
</gene>
<evidence type="ECO:0000256" key="3">
    <source>
        <dbReference type="ARBA" id="ARBA00022723"/>
    </source>
</evidence>
<dbReference type="GO" id="GO:0046872">
    <property type="term" value="F:metal ion binding"/>
    <property type="evidence" value="ECO:0007669"/>
    <property type="project" value="UniProtKB-KW"/>
</dbReference>
<dbReference type="InterPro" id="IPR003819">
    <property type="entry name" value="TauD/TfdA-like"/>
</dbReference>
<name>J3NXU5_GAET3</name>
<evidence type="ECO:0000256" key="5">
    <source>
        <dbReference type="ARBA" id="ARBA00023002"/>
    </source>
</evidence>
<dbReference type="InterPro" id="IPR050411">
    <property type="entry name" value="AlphaKG_dependent_hydroxylases"/>
</dbReference>
<dbReference type="GO" id="GO:0045329">
    <property type="term" value="P:carnitine biosynthetic process"/>
    <property type="evidence" value="ECO:0007669"/>
    <property type="project" value="TreeGrafter"/>
</dbReference>
<comment type="cofactor">
    <cofactor evidence="1">
        <name>Fe(2+)</name>
        <dbReference type="ChEBI" id="CHEBI:29033"/>
    </cofactor>
</comment>
<accession>J3NXU5</accession>
<reference evidence="12" key="1">
    <citation type="submission" date="2010-07" db="EMBL/GenBank/DDBJ databases">
        <title>The genome sequence of Gaeumannomyces graminis var. tritici strain R3-111a-1.</title>
        <authorList>
            <consortium name="The Broad Institute Genome Sequencing Platform"/>
            <person name="Ma L.-J."/>
            <person name="Dead R."/>
            <person name="Young S."/>
            <person name="Zeng Q."/>
            <person name="Koehrsen M."/>
            <person name="Alvarado L."/>
            <person name="Berlin A."/>
            <person name="Chapman S.B."/>
            <person name="Chen Z."/>
            <person name="Freedman E."/>
            <person name="Gellesch M."/>
            <person name="Goldberg J."/>
            <person name="Griggs A."/>
            <person name="Gujja S."/>
            <person name="Heilman E.R."/>
            <person name="Heiman D."/>
            <person name="Hepburn T."/>
            <person name="Howarth C."/>
            <person name="Jen D."/>
            <person name="Larson L."/>
            <person name="Mehta T."/>
            <person name="Neiman D."/>
            <person name="Pearson M."/>
            <person name="Roberts A."/>
            <person name="Saif S."/>
            <person name="Shea T."/>
            <person name="Shenoy N."/>
            <person name="Sisk P."/>
            <person name="Stolte C."/>
            <person name="Sykes S."/>
            <person name="Walk T."/>
            <person name="White J."/>
            <person name="Yandava C."/>
            <person name="Haas B."/>
            <person name="Nusbaum C."/>
            <person name="Birren B."/>
        </authorList>
    </citation>
    <scope>NUCLEOTIDE SEQUENCE [LARGE SCALE GENOMIC DNA]</scope>
    <source>
        <strain evidence="12">R3-111a-1</strain>
    </source>
</reference>
<evidence type="ECO:0000256" key="1">
    <source>
        <dbReference type="ARBA" id="ARBA00001954"/>
    </source>
</evidence>
<feature type="region of interest" description="Disordered" evidence="7">
    <location>
        <begin position="260"/>
        <end position="329"/>
    </location>
</feature>
<feature type="compositionally biased region" description="Basic and acidic residues" evidence="7">
    <location>
        <begin position="1"/>
        <end position="12"/>
    </location>
</feature>
<dbReference type="HOGENOM" id="CLU_386858_0_0_1"/>
<dbReference type="Proteomes" id="UP000006039">
    <property type="component" value="Unassembled WGS sequence"/>
</dbReference>
<dbReference type="Gene3D" id="3.60.130.10">
    <property type="entry name" value="Clavaminate synthase-like"/>
    <property type="match status" value="1"/>
</dbReference>
<evidence type="ECO:0000313" key="12">
    <source>
        <dbReference type="Proteomes" id="UP000006039"/>
    </source>
</evidence>
<evidence type="ECO:0000256" key="2">
    <source>
        <dbReference type="ARBA" id="ARBA00008654"/>
    </source>
</evidence>
<protein>
    <submittedName>
        <fullName evidence="10">Gamma-butyrobetaine dioxygenase</fullName>
    </submittedName>
</protein>
<feature type="compositionally biased region" description="Polar residues" evidence="7">
    <location>
        <begin position="300"/>
        <end position="316"/>
    </location>
</feature>
<evidence type="ECO:0000259" key="8">
    <source>
        <dbReference type="Pfam" id="PF02668"/>
    </source>
</evidence>
<dbReference type="Gene3D" id="3.30.2020.30">
    <property type="match status" value="1"/>
</dbReference>
<dbReference type="InterPro" id="IPR038492">
    <property type="entry name" value="GBBH-like_N_sf"/>
</dbReference>
<evidence type="ECO:0000256" key="7">
    <source>
        <dbReference type="SAM" id="MobiDB-lite"/>
    </source>
</evidence>
<dbReference type="VEuPathDB" id="FungiDB:GGTG_06100"/>
<reference evidence="10" key="2">
    <citation type="submission" date="2010-07" db="EMBL/GenBank/DDBJ databases">
        <authorList>
            <consortium name="The Broad Institute Genome Sequencing Platform"/>
            <consortium name="Broad Institute Genome Sequencing Center for Infectious Disease"/>
            <person name="Ma L.-J."/>
            <person name="Dead R."/>
            <person name="Young S."/>
            <person name="Zeng Q."/>
            <person name="Koehrsen M."/>
            <person name="Alvarado L."/>
            <person name="Berlin A."/>
            <person name="Chapman S.B."/>
            <person name="Chen Z."/>
            <person name="Freedman E."/>
            <person name="Gellesch M."/>
            <person name="Goldberg J."/>
            <person name="Griggs A."/>
            <person name="Gujja S."/>
            <person name="Heilman E.R."/>
            <person name="Heiman D."/>
            <person name="Hepburn T."/>
            <person name="Howarth C."/>
            <person name="Jen D."/>
            <person name="Larson L."/>
            <person name="Mehta T."/>
            <person name="Neiman D."/>
            <person name="Pearson M."/>
            <person name="Roberts A."/>
            <person name="Saif S."/>
            <person name="Shea T."/>
            <person name="Shenoy N."/>
            <person name="Sisk P."/>
            <person name="Stolte C."/>
            <person name="Sykes S."/>
            <person name="Walk T."/>
            <person name="White J."/>
            <person name="Yandava C."/>
            <person name="Haas B."/>
            <person name="Nusbaum C."/>
            <person name="Birren B."/>
        </authorList>
    </citation>
    <scope>NUCLEOTIDE SEQUENCE</scope>
    <source>
        <strain evidence="10">R3-111a-1</strain>
    </source>
</reference>
<dbReference type="SUPFAM" id="SSF51197">
    <property type="entry name" value="Clavaminate synthase-like"/>
    <property type="match status" value="1"/>
</dbReference>
<dbReference type="InterPro" id="IPR010376">
    <property type="entry name" value="GBBH-like_N"/>
</dbReference>
<dbReference type="RefSeq" id="XP_009222178.1">
    <property type="nucleotide sequence ID" value="XM_009223914.1"/>
</dbReference>
<dbReference type="EnsemblFungi" id="EJT76178">
    <property type="protein sequence ID" value="EJT76178"/>
    <property type="gene ID" value="GGTG_06100"/>
</dbReference>
<dbReference type="Pfam" id="PF06155">
    <property type="entry name" value="GBBH-like_N"/>
    <property type="match status" value="1"/>
</dbReference>
<dbReference type="PANTHER" id="PTHR10696">
    <property type="entry name" value="GAMMA-BUTYROBETAINE HYDROXYLASE-RELATED"/>
    <property type="match status" value="1"/>
</dbReference>
<comment type="similarity">
    <text evidence="2">Belongs to the gamma-BBH/TMLD family.</text>
</comment>
<dbReference type="InterPro" id="IPR042098">
    <property type="entry name" value="TauD-like_sf"/>
</dbReference>
<feature type="region of interest" description="Disordered" evidence="7">
    <location>
        <begin position="118"/>
        <end position="139"/>
    </location>
</feature>
<feature type="domain" description="TauD/TfdA-like" evidence="8">
    <location>
        <begin position="469"/>
        <end position="694"/>
    </location>
</feature>
<evidence type="ECO:0000313" key="10">
    <source>
        <dbReference type="EMBL" id="EJT76178.1"/>
    </source>
</evidence>
<keyword evidence="3" id="KW-0479">Metal-binding</keyword>
<evidence type="ECO:0000313" key="11">
    <source>
        <dbReference type="EnsemblFungi" id="EJT76178"/>
    </source>
</evidence>
<dbReference type="GO" id="GO:0016706">
    <property type="term" value="F:2-oxoglutarate-dependent dioxygenase activity"/>
    <property type="evidence" value="ECO:0007669"/>
    <property type="project" value="UniProtKB-ARBA"/>
</dbReference>
<evidence type="ECO:0000259" key="9">
    <source>
        <dbReference type="Pfam" id="PF06155"/>
    </source>
</evidence>
<dbReference type="OrthoDB" id="406634at2759"/>
<organism evidence="10">
    <name type="scientific">Gaeumannomyces tritici (strain R3-111a-1)</name>
    <name type="common">Wheat and barley take-all root rot fungus</name>
    <name type="synonym">Gaeumannomyces graminis var. tritici</name>
    <dbReference type="NCBI Taxonomy" id="644352"/>
    <lineage>
        <taxon>Eukaryota</taxon>
        <taxon>Fungi</taxon>
        <taxon>Dikarya</taxon>
        <taxon>Ascomycota</taxon>
        <taxon>Pezizomycotina</taxon>
        <taxon>Sordariomycetes</taxon>
        <taxon>Sordariomycetidae</taxon>
        <taxon>Magnaporthales</taxon>
        <taxon>Magnaporthaceae</taxon>
        <taxon>Gaeumannomyces</taxon>
    </lineage>
</organism>
<proteinExistence type="inferred from homology"/>
<reference evidence="11" key="4">
    <citation type="journal article" date="2015" name="G3 (Bethesda)">
        <title>Genome sequences of three phytopathogenic species of the Magnaporthaceae family of fungi.</title>
        <authorList>
            <person name="Okagaki L.H."/>
            <person name="Nunes C.C."/>
            <person name="Sailsbery J."/>
            <person name="Clay B."/>
            <person name="Brown D."/>
            <person name="John T."/>
            <person name="Oh Y."/>
            <person name="Young N."/>
            <person name="Fitzgerald M."/>
            <person name="Haas B.J."/>
            <person name="Zeng Q."/>
            <person name="Young S."/>
            <person name="Adiconis X."/>
            <person name="Fan L."/>
            <person name="Levin J.Z."/>
            <person name="Mitchell T.K."/>
            <person name="Okubara P.A."/>
            <person name="Farman M.L."/>
            <person name="Kohn L.M."/>
            <person name="Birren B."/>
            <person name="Ma L.-J."/>
            <person name="Dean R.A."/>
        </authorList>
    </citation>
    <scope>NUCLEOTIDE SEQUENCE</scope>
    <source>
        <strain evidence="11">R3-111a-1</strain>
    </source>
</reference>
<keyword evidence="6" id="KW-0408">Iron</keyword>
<dbReference type="AlphaFoldDB" id="J3NXU5"/>
<evidence type="ECO:0000256" key="4">
    <source>
        <dbReference type="ARBA" id="ARBA00022964"/>
    </source>
</evidence>
<dbReference type="Pfam" id="PF02668">
    <property type="entry name" value="TauD"/>
    <property type="match status" value="1"/>
</dbReference>
<keyword evidence="4 10" id="KW-0223">Dioxygenase</keyword>
<reference evidence="10" key="3">
    <citation type="submission" date="2010-09" db="EMBL/GenBank/DDBJ databases">
        <title>Annotation of Gaeumannomyces graminis var. tritici R3-111a-1.</title>
        <authorList>
            <consortium name="The Broad Institute Genome Sequencing Platform"/>
            <person name="Ma L.-J."/>
            <person name="Dead R."/>
            <person name="Young S.K."/>
            <person name="Zeng Q."/>
            <person name="Gargeya S."/>
            <person name="Fitzgerald M."/>
            <person name="Haas B."/>
            <person name="Abouelleil A."/>
            <person name="Alvarado L."/>
            <person name="Arachchi H.M."/>
            <person name="Berlin A."/>
            <person name="Brown A."/>
            <person name="Chapman S.B."/>
            <person name="Chen Z."/>
            <person name="Dunbar C."/>
            <person name="Freedman E."/>
            <person name="Gearin G."/>
            <person name="Gellesch M."/>
            <person name="Goldberg J."/>
            <person name="Griggs A."/>
            <person name="Gujja S."/>
            <person name="Heiman D."/>
            <person name="Howarth C."/>
            <person name="Larson L."/>
            <person name="Lui A."/>
            <person name="MacDonald P.J.P."/>
            <person name="Mehta T."/>
            <person name="Montmayeur A."/>
            <person name="Murphy C."/>
            <person name="Neiman D."/>
            <person name="Pearson M."/>
            <person name="Priest M."/>
            <person name="Roberts A."/>
            <person name="Saif S."/>
            <person name="Shea T."/>
            <person name="Shenoy N."/>
            <person name="Sisk P."/>
            <person name="Stolte C."/>
            <person name="Sykes S."/>
            <person name="Yandava C."/>
            <person name="Wortman J."/>
            <person name="Nusbaum C."/>
            <person name="Birren B."/>
        </authorList>
    </citation>
    <scope>NUCLEOTIDE SEQUENCE</scope>
    <source>
        <strain evidence="10">R3-111a-1</strain>
    </source>
</reference>
<sequence>MKREWDPSRTKELGWFVGDQPVGQGHGQSTTTRNGPKAPSSHGTHTRRADQTSWEISATLRTGVGRSEEPWKGRYRSGKAQERLWAAQPRLIGQIKNLVVLAGTVCGAFPCVAGGISSGQQANRGPPPSPPGAAAPSPPRAWLIAGVDDPSSPRLAWFSRPTVPWIGQFPWIWISKVAAVCTVTSSRGRQQLPGAAVSRSKIQAQAGVAKKGLLPNHPAPFFAFRASAGHKLSAQGTMSHSGLRLGARLCARATHSPIPVRRVPRAAQDRHAYSQLAGDAQRRPGSRSGAAADHHGRPLSGSSGVMGQRSASNHSPQQQQQQHDAARALSVSLPDGEEARLSKLWLRDSCRCSSCVDPSSGQKNFETCDIPASLMVDAQSVLPDGSLEVRWADDFLSGGAAHHSVYPVSLVARAAAAAASATSSVIMAGGPRVSRTAWDRKSFEAQASFIPYVDWVKGGDEFWCGFAELARLGLVFIRGVPESEAAVEEIARPIGHLQTTFYGKTWDVVSKPQAENVAYTNVFLGLHQDLLYIKDPPRLQLLHCLANSCEGGESLFSDGVRAAEAVRAADPAQFALLRDAPVRYHYDKNGYWYEWSRPVVTLAADGSGAVDSIGWSPPFQDHFLPPPMPAGAGDPLEDWRAAARRFRDAACAPDAMFEYKMEPGECVIFDNMRVLHGRRQFNVTSGKRWLKGTYVQEQVMLSKLAQMPAALKTS</sequence>
<dbReference type="GO" id="GO:0005739">
    <property type="term" value="C:mitochondrion"/>
    <property type="evidence" value="ECO:0007669"/>
    <property type="project" value="TreeGrafter"/>
</dbReference>
<feature type="domain" description="Gamma-butyrobetaine hydroxylase-like N-terminal" evidence="9">
    <location>
        <begin position="322"/>
        <end position="397"/>
    </location>
</feature>
<feature type="region of interest" description="Disordered" evidence="7">
    <location>
        <begin position="1"/>
        <end position="55"/>
    </location>
</feature>
<keyword evidence="5" id="KW-0560">Oxidoreductase</keyword>
<keyword evidence="12" id="KW-1185">Reference proteome</keyword>
<dbReference type="STRING" id="644352.J3NXU5"/>